<dbReference type="Proteomes" id="UP000058857">
    <property type="component" value="Chromosome 1"/>
</dbReference>
<keyword evidence="4" id="KW-0479">Metal-binding</keyword>
<dbReference type="EC" id="3.5.4.4" evidence="3"/>
<dbReference type="InterPro" id="IPR001365">
    <property type="entry name" value="A_deaminase_dom"/>
</dbReference>
<dbReference type="PANTHER" id="PTHR11409">
    <property type="entry name" value="ADENOSINE DEAMINASE"/>
    <property type="match status" value="1"/>
</dbReference>
<dbReference type="GO" id="GO:0043103">
    <property type="term" value="P:hypoxanthine salvage"/>
    <property type="evidence" value="ECO:0007669"/>
    <property type="project" value="TreeGrafter"/>
</dbReference>
<dbReference type="GO" id="GO:0046872">
    <property type="term" value="F:metal ion binding"/>
    <property type="evidence" value="ECO:0007669"/>
    <property type="project" value="UniProtKB-KW"/>
</dbReference>
<evidence type="ECO:0000259" key="7">
    <source>
        <dbReference type="Pfam" id="PF00962"/>
    </source>
</evidence>
<dbReference type="InterPro" id="IPR032466">
    <property type="entry name" value="Metal_Hydrolase"/>
</dbReference>
<evidence type="ECO:0000313" key="9">
    <source>
        <dbReference type="Proteomes" id="UP000058857"/>
    </source>
</evidence>
<keyword evidence="6" id="KW-0862">Zinc</keyword>
<gene>
    <name evidence="8" type="ORF">LBBP_01870</name>
</gene>
<keyword evidence="5" id="KW-0378">Hydrolase</keyword>
<evidence type="ECO:0000256" key="4">
    <source>
        <dbReference type="ARBA" id="ARBA00022723"/>
    </source>
</evidence>
<dbReference type="GO" id="GO:0046103">
    <property type="term" value="P:inosine biosynthetic process"/>
    <property type="evidence" value="ECO:0007669"/>
    <property type="project" value="TreeGrafter"/>
</dbReference>
<comment type="cofactor">
    <cofactor evidence="1">
        <name>Zn(2+)</name>
        <dbReference type="ChEBI" id="CHEBI:29105"/>
    </cofactor>
</comment>
<feature type="domain" description="Adenosine deaminase" evidence="7">
    <location>
        <begin position="366"/>
        <end position="441"/>
    </location>
</feature>
<evidence type="ECO:0000256" key="6">
    <source>
        <dbReference type="ARBA" id="ARBA00022833"/>
    </source>
</evidence>
<dbReference type="GO" id="GO:0004000">
    <property type="term" value="F:adenosine deaminase activity"/>
    <property type="evidence" value="ECO:0007669"/>
    <property type="project" value="TreeGrafter"/>
</dbReference>
<dbReference type="InterPro" id="IPR006330">
    <property type="entry name" value="Ado/ade_deaminase"/>
</dbReference>
<evidence type="ECO:0000256" key="1">
    <source>
        <dbReference type="ARBA" id="ARBA00001947"/>
    </source>
</evidence>
<name>A0A0S2IS62_LEPBO</name>
<dbReference type="SUPFAM" id="SSF51556">
    <property type="entry name" value="Metallo-dependent hydrolases"/>
    <property type="match status" value="1"/>
</dbReference>
<organism evidence="8">
    <name type="scientific">Leptospira borgpetersenii serovar Ballum</name>
    <dbReference type="NCBI Taxonomy" id="280505"/>
    <lineage>
        <taxon>Bacteria</taxon>
        <taxon>Pseudomonadati</taxon>
        <taxon>Spirochaetota</taxon>
        <taxon>Spirochaetia</taxon>
        <taxon>Leptospirales</taxon>
        <taxon>Leptospiraceae</taxon>
        <taxon>Leptospira</taxon>
    </lineage>
</organism>
<sequence>MSLSDLSSANQRLNVLQIVRRKFMKQYADLHNHLYGSITSEFLYEIGRSNPSPRWEIFTNSYQQYFGKKISTETFFEDYKDPDSFRKLYLFNHCGPFPEFQAKFNLIIALSKFDPVEIALVATRVVEDQFRQGVTYGEYRVMYSPLETEQGIYDKTLAACEGLARGEEKTGGFAKGKLVISLHRDGDVFREYSIYKDLMEKNPLIRDYLVGLDFCYIEEGFPPKEKKEFFETVGEDNKAEKDTALAILYHVGESFQDKSILSASRWVLESAEWGVHRLGHAIALGLHPFEKMKDKIKESKSERLDQLRLYYDRKEELDSYFEVPSREKIGNEIDSLKHKEIVELETGSSFLEECIGFQNYCIFKIKQTDAVIESCPSSNEFIGMVVDPKSHPILRFAKNGMKFTISTDDPGIFGTTIEAEYSKAAQIGLSAEILETVRQNSFLFTSEILSGRKSVP</sequence>
<dbReference type="Pfam" id="PF00962">
    <property type="entry name" value="A_deaminase"/>
    <property type="match status" value="2"/>
</dbReference>
<proteinExistence type="inferred from homology"/>
<dbReference type="Gene3D" id="3.20.20.140">
    <property type="entry name" value="Metal-dependent hydrolases"/>
    <property type="match status" value="1"/>
</dbReference>
<dbReference type="PATRIC" id="fig|280505.15.peg.1832"/>
<comment type="similarity">
    <text evidence="2">Belongs to the metallo-dependent hydrolases superfamily. Adenosine and AMP deaminases family.</text>
</comment>
<evidence type="ECO:0000256" key="5">
    <source>
        <dbReference type="ARBA" id="ARBA00022801"/>
    </source>
</evidence>
<dbReference type="EMBL" id="CP012029">
    <property type="protein sequence ID" value="ALO26147.1"/>
    <property type="molecule type" value="Genomic_DNA"/>
</dbReference>
<protein>
    <recommendedName>
        <fullName evidence="3">adenosine deaminase</fullName>
        <ecNumber evidence="3">3.5.4.4</ecNumber>
    </recommendedName>
</protein>
<feature type="domain" description="Adenosine deaminase" evidence="7">
    <location>
        <begin position="91"/>
        <end position="282"/>
    </location>
</feature>
<dbReference type="AlphaFoldDB" id="A0A0S2IS62"/>
<dbReference type="GO" id="GO:0005829">
    <property type="term" value="C:cytosol"/>
    <property type="evidence" value="ECO:0007669"/>
    <property type="project" value="TreeGrafter"/>
</dbReference>
<evidence type="ECO:0000313" key="8">
    <source>
        <dbReference type="EMBL" id="ALO26147.1"/>
    </source>
</evidence>
<evidence type="ECO:0000256" key="2">
    <source>
        <dbReference type="ARBA" id="ARBA00006676"/>
    </source>
</evidence>
<dbReference type="PANTHER" id="PTHR11409:SF43">
    <property type="entry name" value="ADENOSINE DEAMINASE"/>
    <property type="match status" value="1"/>
</dbReference>
<reference evidence="8 9" key="1">
    <citation type="journal article" date="2015" name="PLoS Negl. Trop. Dis.">
        <title>Distribution of Plasmids in Distinct Leptospira Pathogenic Species.</title>
        <authorList>
            <person name="Wang Y."/>
            <person name="Zhuang X."/>
            <person name="Zhong Y."/>
            <person name="Zhang C."/>
            <person name="Zhang Y."/>
            <person name="Zeng L."/>
            <person name="Zhu Y."/>
            <person name="He P."/>
            <person name="Dong K."/>
            <person name="Pal U."/>
            <person name="Guo X."/>
            <person name="Qin J."/>
        </authorList>
    </citation>
    <scope>NUCLEOTIDE SEQUENCE [LARGE SCALE GENOMIC DNA]</scope>
    <source>
        <strain evidence="8 9">56604</strain>
    </source>
</reference>
<dbReference type="GO" id="GO:0006154">
    <property type="term" value="P:adenosine catabolic process"/>
    <property type="evidence" value="ECO:0007669"/>
    <property type="project" value="TreeGrafter"/>
</dbReference>
<accession>A0A0S2IS62</accession>
<evidence type="ECO:0000256" key="3">
    <source>
        <dbReference type="ARBA" id="ARBA00012784"/>
    </source>
</evidence>